<keyword evidence="3" id="KW-1185">Reference proteome</keyword>
<protein>
    <submittedName>
        <fullName evidence="2">Uncharacterized protein</fullName>
    </submittedName>
</protein>
<evidence type="ECO:0000313" key="3">
    <source>
        <dbReference type="Proteomes" id="UP000660454"/>
    </source>
</evidence>
<sequence>MLVAGVAVVHAALWPRSLPLFVAGTILAGAGVGLLFRRGVAVTQGLADPRRRADLLSTYFPAAYTGSIVPSPNS</sequence>
<evidence type="ECO:0000256" key="1">
    <source>
        <dbReference type="SAM" id="Phobius"/>
    </source>
</evidence>
<dbReference type="SUPFAM" id="SSF103473">
    <property type="entry name" value="MFS general substrate transporter"/>
    <property type="match status" value="1"/>
</dbReference>
<evidence type="ECO:0000313" key="2">
    <source>
        <dbReference type="EMBL" id="GIH65729.1"/>
    </source>
</evidence>
<accession>A0ABQ4GWQ1</accession>
<keyword evidence="1" id="KW-0812">Transmembrane</keyword>
<dbReference type="InterPro" id="IPR036259">
    <property type="entry name" value="MFS_trans_sf"/>
</dbReference>
<keyword evidence="1" id="KW-1133">Transmembrane helix</keyword>
<gene>
    <name evidence="2" type="ORF">Msi02_65460</name>
</gene>
<dbReference type="Proteomes" id="UP000660454">
    <property type="component" value="Unassembled WGS sequence"/>
</dbReference>
<keyword evidence="1" id="KW-0472">Membrane</keyword>
<feature type="transmembrane region" description="Helical" evidence="1">
    <location>
        <begin position="18"/>
        <end position="36"/>
    </location>
</feature>
<comment type="caution">
    <text evidence="2">The sequence shown here is derived from an EMBL/GenBank/DDBJ whole genome shotgun (WGS) entry which is preliminary data.</text>
</comment>
<organism evidence="2 3">
    <name type="scientific">Microbispora siamensis</name>
    <dbReference type="NCBI Taxonomy" id="564413"/>
    <lineage>
        <taxon>Bacteria</taxon>
        <taxon>Bacillati</taxon>
        <taxon>Actinomycetota</taxon>
        <taxon>Actinomycetes</taxon>
        <taxon>Streptosporangiales</taxon>
        <taxon>Streptosporangiaceae</taxon>
        <taxon>Microbispora</taxon>
    </lineage>
</organism>
<dbReference type="RefSeq" id="WP_204051703.1">
    <property type="nucleotide sequence ID" value="NZ_BOOF01000043.1"/>
</dbReference>
<reference evidence="2 3" key="1">
    <citation type="submission" date="2021-01" db="EMBL/GenBank/DDBJ databases">
        <title>Whole genome shotgun sequence of Microbispora siamensis NBRC 104113.</title>
        <authorList>
            <person name="Komaki H."/>
            <person name="Tamura T."/>
        </authorList>
    </citation>
    <scope>NUCLEOTIDE SEQUENCE [LARGE SCALE GENOMIC DNA]</scope>
    <source>
        <strain evidence="2 3">NBRC 104113</strain>
    </source>
</reference>
<name>A0ABQ4GWQ1_9ACTN</name>
<dbReference type="EMBL" id="BOOF01000043">
    <property type="protein sequence ID" value="GIH65729.1"/>
    <property type="molecule type" value="Genomic_DNA"/>
</dbReference>
<proteinExistence type="predicted"/>